<evidence type="ECO:0000313" key="2">
    <source>
        <dbReference type="Proteomes" id="UP000004277"/>
    </source>
</evidence>
<keyword evidence="2" id="KW-1185">Reference proteome</keyword>
<dbReference type="Proteomes" id="UP000004277">
    <property type="component" value="Unassembled WGS sequence"/>
</dbReference>
<proteinExistence type="predicted"/>
<sequence length="1109" mass="118226">MAAGLRIAADAASPEEARHVLAATLRELIGTAIDQSVGEHDVSAQERTAAAQAIQDLLPMLAEQLDTVAANSGVAALSQGVAGQVLADAVRSSALFAASANTGTAQRGAADTARVEVQRMAQETDVFNDVFDIAQAVMPITASWNNSFTAAGGKLPDAQTLLAPLLAARNGPPPLDAAAMQKLGEALTARLPGIVDGLVEAMTGGSGNMPADERARVQEAVTARTNMALQLAGALPTPPQQWTGLLAATDLAQQIRGIVTRSGETGLRALFAVGHLAERLKGAAATAAAQVAPDDAAGRAQLLAGLRADSTTLVDNVMAQLPDSLLTPTQRARLQNTLAAEISLLPATFTPSSDPAQALLQDLQLAAGKALQPLMQSPETLTPDKVAQTLQPVLAALLAKLSPATTTDDQMARAQLLQAVSSQLGAMAKQLASRLMLDMPATQATGVGPAAGLGPAIVSAVLSQGIENATRTAVAAVTPQIPPFLLNASTRRMIEQLVDLYGKGVAYGMAGPPLDAFVRQQIQLRGDQFAGPEWRASNDPKAVLLSNYEAVADYIALTVTDQQKLNPKYAAEVRQSLAVTLGYAAESATQKNPDQFRITANVWALMQDAVRSGDAAQLQELMRMGSLQPVLKGVHSGMSEIEGPLRAMLAHLPVPEDTRTALMQTLQAERRIAPAWQALPDTTAGQFIKTLAPQLVDALRAGLVRDASGQWTLGEEGLAALKQQVAQGLTGFKNYRDDLVPGILKEVESQIPGLLDMVLTYVNASRPIAPDERDRLSNALAGGAQEALNAVRKDVRASAAANALASHSREDVFYWIQSLLMDARDIMARQYQGLTTDMQATTQKMGLHQRIIEGLNELISFTSENATNDETVPYYDKKTGKDDPRNYGKRAREILVDMWTTFNQLNEGPALNGHTAYWKEKNVIPVALVRANDPRVKEAGTIVLNDLLLQNLRPSAPQDERLTYAMVFPAPDVKLSDFSQLLMQNGGYQSLDGVKMGVAEGYVYIQDRTLYTNLMKDPRTFDDDDRDGHEVAGLNFPVSVGSHQAFNRGQATSTMQVFTAKVDQMGREQSIAATGVTNASNMMSASLDAVRKIVKDMSDWIDNIIVGMR</sequence>
<comment type="caution">
    <text evidence="1">The sequence shown here is derived from an EMBL/GenBank/DDBJ whole genome shotgun (WGS) entry which is preliminary data.</text>
</comment>
<accession>A0ACD3SLL2</accession>
<name>A0ACD3SLL2_9BURK</name>
<gene>
    <name evidence="1" type="ORF">MW7_014045</name>
</gene>
<dbReference type="EMBL" id="AKCV02000025">
    <property type="protein sequence ID" value="TMS57079.1"/>
    <property type="molecule type" value="Genomic_DNA"/>
</dbReference>
<protein>
    <submittedName>
        <fullName evidence="1">Uncharacterized protein</fullName>
    </submittedName>
</protein>
<reference evidence="1" key="1">
    <citation type="submission" date="2019-05" db="EMBL/GenBank/DDBJ databases">
        <title>Revised genome assembly of Burkholderiaceae (previously Ralstonia) sp. PBA.</title>
        <authorList>
            <person name="Gan H.M."/>
        </authorList>
    </citation>
    <scope>NUCLEOTIDE SEQUENCE</scope>
    <source>
        <strain evidence="1">PBA</strain>
    </source>
</reference>
<evidence type="ECO:0000313" key="1">
    <source>
        <dbReference type="EMBL" id="TMS57079.1"/>
    </source>
</evidence>
<organism evidence="1 2">
    <name type="scientific">Imbroritus primus</name>
    <dbReference type="NCBI Taxonomy" id="3058603"/>
    <lineage>
        <taxon>Bacteria</taxon>
        <taxon>Pseudomonadati</taxon>
        <taxon>Pseudomonadota</taxon>
        <taxon>Betaproteobacteria</taxon>
        <taxon>Burkholderiales</taxon>
        <taxon>Burkholderiaceae</taxon>
        <taxon>Imbroritus</taxon>
    </lineage>
</organism>